<dbReference type="RefSeq" id="WP_170076098.1">
    <property type="nucleotide sequence ID" value="NZ_PVEP01000001.1"/>
</dbReference>
<organism evidence="2 3">
    <name type="scientific">Albidovulum denitrificans</name>
    <dbReference type="NCBI Taxonomy" id="404881"/>
    <lineage>
        <taxon>Bacteria</taxon>
        <taxon>Pseudomonadati</taxon>
        <taxon>Pseudomonadota</taxon>
        <taxon>Alphaproteobacteria</taxon>
        <taxon>Rhodobacterales</taxon>
        <taxon>Paracoccaceae</taxon>
        <taxon>Albidovulum</taxon>
    </lineage>
</organism>
<evidence type="ECO:0000313" key="3">
    <source>
        <dbReference type="Proteomes" id="UP000238338"/>
    </source>
</evidence>
<evidence type="ECO:0000256" key="1">
    <source>
        <dbReference type="SAM" id="MobiDB-lite"/>
    </source>
</evidence>
<dbReference type="AlphaFoldDB" id="A0A2S8SCZ6"/>
<reference evidence="2 3" key="1">
    <citation type="submission" date="2018-02" db="EMBL/GenBank/DDBJ databases">
        <title>Genomic Encyclopedia of Archaeal and Bacterial Type Strains, Phase II (KMG-II): from individual species to whole genera.</title>
        <authorList>
            <person name="Goeker M."/>
        </authorList>
    </citation>
    <scope>NUCLEOTIDE SEQUENCE [LARGE SCALE GENOMIC DNA]</scope>
    <source>
        <strain evidence="2 3">DSM 18921</strain>
    </source>
</reference>
<gene>
    <name evidence="2" type="ORF">LX70_00517</name>
</gene>
<name>A0A2S8SCZ6_9RHOB</name>
<keyword evidence="3" id="KW-1185">Reference proteome</keyword>
<comment type="caution">
    <text evidence="2">The sequence shown here is derived from an EMBL/GenBank/DDBJ whole genome shotgun (WGS) entry which is preliminary data.</text>
</comment>
<feature type="compositionally biased region" description="Basic and acidic residues" evidence="1">
    <location>
        <begin position="24"/>
        <end position="39"/>
    </location>
</feature>
<proteinExistence type="predicted"/>
<feature type="compositionally biased region" description="Polar residues" evidence="1">
    <location>
        <begin position="40"/>
        <end position="53"/>
    </location>
</feature>
<feature type="region of interest" description="Disordered" evidence="1">
    <location>
        <begin position="1"/>
        <end position="53"/>
    </location>
</feature>
<protein>
    <submittedName>
        <fullName evidence="2">Uncharacterized protein</fullName>
    </submittedName>
</protein>
<evidence type="ECO:0000313" key="2">
    <source>
        <dbReference type="EMBL" id="PQV58705.1"/>
    </source>
</evidence>
<dbReference type="Proteomes" id="UP000238338">
    <property type="component" value="Unassembled WGS sequence"/>
</dbReference>
<accession>A0A2S8SCZ6</accession>
<sequence>METPKQMGSNDMPEREGVSAQRQQGDRQDTPRREGKKPSDQMQATQITDWASI</sequence>
<dbReference type="EMBL" id="PVEP01000001">
    <property type="protein sequence ID" value="PQV58705.1"/>
    <property type="molecule type" value="Genomic_DNA"/>
</dbReference>